<dbReference type="EMBL" id="VSSQ01067247">
    <property type="protein sequence ID" value="MPN19654.1"/>
    <property type="molecule type" value="Genomic_DNA"/>
</dbReference>
<gene>
    <name evidence="1" type="ORF">SDC9_167026</name>
</gene>
<proteinExistence type="predicted"/>
<dbReference type="AlphaFoldDB" id="A0A645G697"/>
<reference evidence="1" key="1">
    <citation type="submission" date="2019-08" db="EMBL/GenBank/DDBJ databases">
        <authorList>
            <person name="Kucharzyk K."/>
            <person name="Murdoch R.W."/>
            <person name="Higgins S."/>
            <person name="Loffler F."/>
        </authorList>
    </citation>
    <scope>NUCLEOTIDE SEQUENCE</scope>
</reference>
<accession>A0A645G697</accession>
<evidence type="ECO:0008006" key="2">
    <source>
        <dbReference type="Google" id="ProtNLM"/>
    </source>
</evidence>
<sequence>MMRRFLHGLLWGGVVGTVLGAIIGPMAKIQQPPRKKPLAERSAEAVLSKTEDLMKEARRARRRFMKKLD</sequence>
<name>A0A645G697_9ZZZZ</name>
<evidence type="ECO:0000313" key="1">
    <source>
        <dbReference type="EMBL" id="MPN19654.1"/>
    </source>
</evidence>
<comment type="caution">
    <text evidence="1">The sequence shown here is derived from an EMBL/GenBank/DDBJ whole genome shotgun (WGS) entry which is preliminary data.</text>
</comment>
<protein>
    <recommendedName>
        <fullName evidence="2">YtxH domain-containing protein</fullName>
    </recommendedName>
</protein>
<organism evidence="1">
    <name type="scientific">bioreactor metagenome</name>
    <dbReference type="NCBI Taxonomy" id="1076179"/>
    <lineage>
        <taxon>unclassified sequences</taxon>
        <taxon>metagenomes</taxon>
        <taxon>ecological metagenomes</taxon>
    </lineage>
</organism>